<dbReference type="KEGG" id="gsh:117365224"/>
<dbReference type="SMART" id="SM01244">
    <property type="entry name" value="IRS"/>
    <property type="match status" value="1"/>
</dbReference>
<proteinExistence type="inferred from homology"/>
<evidence type="ECO:0000256" key="3">
    <source>
        <dbReference type="SAM" id="MobiDB-lite"/>
    </source>
</evidence>
<dbReference type="SMART" id="SM00233">
    <property type="entry name" value="PH"/>
    <property type="match status" value="1"/>
</dbReference>
<dbReference type="InterPro" id="IPR001849">
    <property type="entry name" value="PH_domain"/>
</dbReference>
<name>A0A6P8S0A1_GEOSA</name>
<evidence type="ECO:0000313" key="7">
    <source>
        <dbReference type="RefSeq" id="XP_033811232.1"/>
    </source>
</evidence>
<dbReference type="CTD" id="1796"/>
<dbReference type="CDD" id="cd01203">
    <property type="entry name" value="PTB_DOK1_DOK2_DOK3"/>
    <property type="match status" value="1"/>
</dbReference>
<dbReference type="PANTHER" id="PTHR21258:SF46">
    <property type="entry name" value="DOCKING PROTEIN 1"/>
    <property type="match status" value="1"/>
</dbReference>
<dbReference type="GeneID" id="117365224"/>
<dbReference type="InterPro" id="IPR002404">
    <property type="entry name" value="IRS_PTB"/>
</dbReference>
<feature type="domain" description="PH" evidence="4">
    <location>
        <begin position="3"/>
        <end position="118"/>
    </location>
</feature>
<dbReference type="GO" id="GO:0005737">
    <property type="term" value="C:cytoplasm"/>
    <property type="evidence" value="ECO:0007669"/>
    <property type="project" value="TreeGrafter"/>
</dbReference>
<evidence type="ECO:0000256" key="1">
    <source>
        <dbReference type="ARBA" id="ARBA00010955"/>
    </source>
</evidence>
<dbReference type="PROSITE" id="PS50003">
    <property type="entry name" value="PH_DOMAIN"/>
    <property type="match status" value="1"/>
</dbReference>
<dbReference type="GO" id="GO:0043410">
    <property type="term" value="P:positive regulation of MAPK cascade"/>
    <property type="evidence" value="ECO:0007669"/>
    <property type="project" value="TreeGrafter"/>
</dbReference>
<gene>
    <name evidence="7" type="primary">DOK1</name>
</gene>
<dbReference type="InterPro" id="IPR037751">
    <property type="entry name" value="Dok1/2/3_PTB"/>
</dbReference>
<dbReference type="Pfam" id="PF00169">
    <property type="entry name" value="PH"/>
    <property type="match status" value="1"/>
</dbReference>
<evidence type="ECO:0000256" key="2">
    <source>
        <dbReference type="ARBA" id="ARBA00022553"/>
    </source>
</evidence>
<dbReference type="SUPFAM" id="SSF50729">
    <property type="entry name" value="PH domain-like"/>
    <property type="match status" value="2"/>
</dbReference>
<feature type="region of interest" description="Disordered" evidence="3">
    <location>
        <begin position="358"/>
        <end position="396"/>
    </location>
</feature>
<dbReference type="Proteomes" id="UP000515159">
    <property type="component" value="Chromosome 1"/>
</dbReference>
<dbReference type="AlphaFoldDB" id="A0A6P8S0A1"/>
<dbReference type="SMART" id="SM00310">
    <property type="entry name" value="PTBI"/>
    <property type="match status" value="1"/>
</dbReference>
<dbReference type="Gene3D" id="2.30.29.30">
    <property type="entry name" value="Pleckstrin-homology domain (PH domain)/Phosphotyrosine-binding domain (PTB)"/>
    <property type="match status" value="2"/>
</dbReference>
<dbReference type="InterPro" id="IPR050996">
    <property type="entry name" value="Docking_Protein_DOK"/>
</dbReference>
<evidence type="ECO:0000259" key="4">
    <source>
        <dbReference type="PROSITE" id="PS50003"/>
    </source>
</evidence>
<evidence type="ECO:0000313" key="6">
    <source>
        <dbReference type="Proteomes" id="UP000515159"/>
    </source>
</evidence>
<dbReference type="RefSeq" id="XP_033811232.1">
    <property type="nucleotide sequence ID" value="XM_033955341.1"/>
</dbReference>
<sequence length="637" mass="71358">MDKPVKEGQLHVQHQKFGKKWKKNWIVLYPASQFGVARLEFFDNKDSSTLAEKLNSKRLDKKIVRLADCISILPALTESCPKENMLAFCIETSEKNYLFATEKQASFEWIDKLCEIAFPNSSNASKRSKILVTEDDGDVASSMEMAVNSIYYSREEVNEFWVTVQKTEAAERCELYGSYVLKADKDCLILKDPKTTKVLFTWPYKLLRRYGRDKVMFSFEAGRRCDSGAGNFTFETKQGNEIFLIVEASIQEQKAQVEENRQSYNSIDSDCPAMLQIKNAIAESLSYSSVNSQAFDPISDTPNIEPTTLEDLTSKSGLTTKLGSTENFLVKKDSKSKVPEDKEVMKLLKVRSLPEPPVSSAKSAISNTSSPLLKMPKGTSGTLEDPASLYSEPKDSVKTFRPGVDTLYSDPVDSVTGSSITGPIASRPCGISEEEKLSPLYSDLYEQVNYEMLRMVVAPKPSCRIQSDDHIYDEPEGRAQMPPPAVSYIYDEACLSTEAWKTQGIDDKLGYEYPYNPNTDDYSVPVFQKIKKLQKFKQKGPKPIPAPKPQGVMLPRLPDRSTDLDRVKKDGVISTGKASFNSTNNNNNEAIYSQVIKPGRAIPTPAPLINPPLEKLYELSVDEKRIITSVYEDLGDI</sequence>
<reference evidence="7" key="1">
    <citation type="submission" date="2025-08" db="UniProtKB">
        <authorList>
            <consortium name="RefSeq"/>
        </authorList>
    </citation>
    <scope>IDENTIFICATION</scope>
</reference>
<keyword evidence="2" id="KW-0597">Phosphoprotein</keyword>
<accession>A0A6P8S0A1</accession>
<keyword evidence="6" id="KW-1185">Reference proteome</keyword>
<comment type="similarity">
    <text evidence="1">Belongs to the DOK family. Type A subfamily.</text>
</comment>
<feature type="region of interest" description="Disordered" evidence="3">
    <location>
        <begin position="538"/>
        <end position="558"/>
    </location>
</feature>
<dbReference type="PROSITE" id="PS51064">
    <property type="entry name" value="IRS_PTB"/>
    <property type="match status" value="1"/>
</dbReference>
<dbReference type="CDD" id="cd14676">
    <property type="entry name" value="PH_DOK1_2_3"/>
    <property type="match status" value="1"/>
</dbReference>
<dbReference type="FunCoup" id="A0A6P8S0A1">
    <property type="interactions" value="1576"/>
</dbReference>
<dbReference type="Pfam" id="PF02174">
    <property type="entry name" value="IRS"/>
    <property type="match status" value="1"/>
</dbReference>
<dbReference type="InParanoid" id="A0A6P8S0A1"/>
<dbReference type="GO" id="GO:0007265">
    <property type="term" value="P:Ras protein signal transduction"/>
    <property type="evidence" value="ECO:0007669"/>
    <property type="project" value="TreeGrafter"/>
</dbReference>
<organism evidence="6 7">
    <name type="scientific">Geotrypetes seraphini</name>
    <name type="common">Gaboon caecilian</name>
    <name type="synonym">Caecilia seraphini</name>
    <dbReference type="NCBI Taxonomy" id="260995"/>
    <lineage>
        <taxon>Eukaryota</taxon>
        <taxon>Metazoa</taxon>
        <taxon>Chordata</taxon>
        <taxon>Craniata</taxon>
        <taxon>Vertebrata</taxon>
        <taxon>Euteleostomi</taxon>
        <taxon>Amphibia</taxon>
        <taxon>Gymnophiona</taxon>
        <taxon>Geotrypetes</taxon>
    </lineage>
</organism>
<dbReference type="InterPro" id="IPR011993">
    <property type="entry name" value="PH-like_dom_sf"/>
</dbReference>
<feature type="domain" description="IRS-type PTB" evidence="5">
    <location>
        <begin position="156"/>
        <end position="260"/>
    </location>
</feature>
<dbReference type="GO" id="GO:0007169">
    <property type="term" value="P:cell surface receptor protein tyrosine kinase signaling pathway"/>
    <property type="evidence" value="ECO:0007669"/>
    <property type="project" value="TreeGrafter"/>
</dbReference>
<dbReference type="PANTHER" id="PTHR21258">
    <property type="entry name" value="DOCKING PROTEIN RELATED"/>
    <property type="match status" value="1"/>
</dbReference>
<feature type="compositionally biased region" description="Low complexity" evidence="3">
    <location>
        <begin position="359"/>
        <end position="370"/>
    </location>
</feature>
<dbReference type="OrthoDB" id="6243387at2759"/>
<evidence type="ECO:0000259" key="5">
    <source>
        <dbReference type="PROSITE" id="PS51064"/>
    </source>
</evidence>
<protein>
    <submittedName>
        <fullName evidence="7">Docking protein 1</fullName>
    </submittedName>
</protein>